<dbReference type="Proteomes" id="UP001275084">
    <property type="component" value="Unassembled WGS sequence"/>
</dbReference>
<name>A0AAJ0MD21_9PEZI</name>
<dbReference type="PROSITE" id="PS00028">
    <property type="entry name" value="ZINC_FINGER_C2H2_1"/>
    <property type="match status" value="1"/>
</dbReference>
<dbReference type="InterPro" id="IPR022190">
    <property type="entry name" value="DUF3716"/>
</dbReference>
<proteinExistence type="predicted"/>
<comment type="caution">
    <text evidence="3">The sequence shown here is derived from an EMBL/GenBank/DDBJ whole genome shotgun (WGS) entry which is preliminary data.</text>
</comment>
<dbReference type="Pfam" id="PF12511">
    <property type="entry name" value="DUF3716"/>
    <property type="match status" value="1"/>
</dbReference>
<feature type="compositionally biased region" description="Basic and acidic residues" evidence="1">
    <location>
        <begin position="684"/>
        <end position="702"/>
    </location>
</feature>
<protein>
    <recommendedName>
        <fullName evidence="2">C2H2-type domain-containing protein</fullName>
    </recommendedName>
</protein>
<feature type="compositionally biased region" description="Polar residues" evidence="1">
    <location>
        <begin position="209"/>
        <end position="219"/>
    </location>
</feature>
<keyword evidence="4" id="KW-1185">Reference proteome</keyword>
<evidence type="ECO:0000259" key="2">
    <source>
        <dbReference type="PROSITE" id="PS00028"/>
    </source>
</evidence>
<feature type="compositionally biased region" description="Polar residues" evidence="1">
    <location>
        <begin position="490"/>
        <end position="502"/>
    </location>
</feature>
<organism evidence="3 4">
    <name type="scientific">Lasiosphaeria hispida</name>
    <dbReference type="NCBI Taxonomy" id="260671"/>
    <lineage>
        <taxon>Eukaryota</taxon>
        <taxon>Fungi</taxon>
        <taxon>Dikarya</taxon>
        <taxon>Ascomycota</taxon>
        <taxon>Pezizomycotina</taxon>
        <taxon>Sordariomycetes</taxon>
        <taxon>Sordariomycetidae</taxon>
        <taxon>Sordariales</taxon>
        <taxon>Lasiosphaeriaceae</taxon>
        <taxon>Lasiosphaeria</taxon>
    </lineage>
</organism>
<dbReference type="EMBL" id="JAUIQD010000005">
    <property type="protein sequence ID" value="KAK3349825.1"/>
    <property type="molecule type" value="Genomic_DNA"/>
</dbReference>
<feature type="domain" description="C2H2-type" evidence="2">
    <location>
        <begin position="402"/>
        <end position="425"/>
    </location>
</feature>
<feature type="compositionally biased region" description="Polar residues" evidence="1">
    <location>
        <begin position="41"/>
        <end position="75"/>
    </location>
</feature>
<feature type="compositionally biased region" description="Polar residues" evidence="1">
    <location>
        <begin position="434"/>
        <end position="448"/>
    </location>
</feature>
<feature type="compositionally biased region" description="Polar residues" evidence="1">
    <location>
        <begin position="728"/>
        <end position="739"/>
    </location>
</feature>
<feature type="compositionally biased region" description="Basic and acidic residues" evidence="1">
    <location>
        <begin position="465"/>
        <end position="484"/>
    </location>
</feature>
<feature type="compositionally biased region" description="Polar residues" evidence="1">
    <location>
        <begin position="98"/>
        <end position="116"/>
    </location>
</feature>
<feature type="region of interest" description="Disordered" evidence="1">
    <location>
        <begin position="654"/>
        <end position="702"/>
    </location>
</feature>
<reference evidence="3" key="1">
    <citation type="journal article" date="2023" name="Mol. Phylogenet. Evol.">
        <title>Genome-scale phylogeny and comparative genomics of the fungal order Sordariales.</title>
        <authorList>
            <person name="Hensen N."/>
            <person name="Bonometti L."/>
            <person name="Westerberg I."/>
            <person name="Brannstrom I.O."/>
            <person name="Guillou S."/>
            <person name="Cros-Aarteil S."/>
            <person name="Calhoun S."/>
            <person name="Haridas S."/>
            <person name="Kuo A."/>
            <person name="Mondo S."/>
            <person name="Pangilinan J."/>
            <person name="Riley R."/>
            <person name="LaButti K."/>
            <person name="Andreopoulos B."/>
            <person name="Lipzen A."/>
            <person name="Chen C."/>
            <person name="Yan M."/>
            <person name="Daum C."/>
            <person name="Ng V."/>
            <person name="Clum A."/>
            <person name="Steindorff A."/>
            <person name="Ohm R.A."/>
            <person name="Martin F."/>
            <person name="Silar P."/>
            <person name="Natvig D.O."/>
            <person name="Lalanne C."/>
            <person name="Gautier V."/>
            <person name="Ament-Velasquez S.L."/>
            <person name="Kruys A."/>
            <person name="Hutchinson M.I."/>
            <person name="Powell A.J."/>
            <person name="Barry K."/>
            <person name="Miller A.N."/>
            <person name="Grigoriev I.V."/>
            <person name="Debuchy R."/>
            <person name="Gladieux P."/>
            <person name="Hiltunen Thoren M."/>
            <person name="Johannesson H."/>
        </authorList>
    </citation>
    <scope>NUCLEOTIDE SEQUENCE</scope>
    <source>
        <strain evidence="3">CBS 955.72</strain>
    </source>
</reference>
<feature type="region of interest" description="Disordered" evidence="1">
    <location>
        <begin position="425"/>
        <end position="503"/>
    </location>
</feature>
<feature type="region of interest" description="Disordered" evidence="1">
    <location>
        <begin position="1"/>
        <end position="222"/>
    </location>
</feature>
<evidence type="ECO:0000313" key="3">
    <source>
        <dbReference type="EMBL" id="KAK3349825.1"/>
    </source>
</evidence>
<reference evidence="3" key="2">
    <citation type="submission" date="2023-06" db="EMBL/GenBank/DDBJ databases">
        <authorList>
            <consortium name="Lawrence Berkeley National Laboratory"/>
            <person name="Haridas S."/>
            <person name="Hensen N."/>
            <person name="Bonometti L."/>
            <person name="Westerberg I."/>
            <person name="Brannstrom I.O."/>
            <person name="Guillou S."/>
            <person name="Cros-Aarteil S."/>
            <person name="Calhoun S."/>
            <person name="Kuo A."/>
            <person name="Mondo S."/>
            <person name="Pangilinan J."/>
            <person name="Riley R."/>
            <person name="Labutti K."/>
            <person name="Andreopoulos B."/>
            <person name="Lipzen A."/>
            <person name="Chen C."/>
            <person name="Yanf M."/>
            <person name="Daum C."/>
            <person name="Ng V."/>
            <person name="Clum A."/>
            <person name="Steindorff A."/>
            <person name="Ohm R."/>
            <person name="Martin F."/>
            <person name="Silar P."/>
            <person name="Natvig D."/>
            <person name="Lalanne C."/>
            <person name="Gautier V."/>
            <person name="Ament-Velasquez S.L."/>
            <person name="Kruys A."/>
            <person name="Hutchinson M.I."/>
            <person name="Powell A.J."/>
            <person name="Barry K."/>
            <person name="Miller A.N."/>
            <person name="Grigoriev I.V."/>
            <person name="Debuchy R."/>
            <person name="Gladieux P."/>
            <person name="Thoren M.H."/>
            <person name="Johannesson H."/>
        </authorList>
    </citation>
    <scope>NUCLEOTIDE SEQUENCE</scope>
    <source>
        <strain evidence="3">CBS 955.72</strain>
    </source>
</reference>
<feature type="compositionally biased region" description="Acidic residues" evidence="1">
    <location>
        <begin position="167"/>
        <end position="180"/>
    </location>
</feature>
<gene>
    <name evidence="3" type="ORF">B0T25DRAFT_549026</name>
</gene>
<evidence type="ECO:0000313" key="4">
    <source>
        <dbReference type="Proteomes" id="UP001275084"/>
    </source>
</evidence>
<accession>A0AAJ0MD21</accession>
<dbReference type="InterPro" id="IPR013087">
    <property type="entry name" value="Znf_C2H2_type"/>
</dbReference>
<dbReference type="AlphaFoldDB" id="A0AAJ0MD21"/>
<feature type="compositionally biased region" description="Acidic residues" evidence="1">
    <location>
        <begin position="661"/>
        <end position="673"/>
    </location>
</feature>
<sequence>MPAHVSAARDSRPGTTASKASAPSVAATTTPANAAGWPQLRSINRNHGTRASNPQAAGTISSDISQGGSAQQPSSRPVYKMRRTGHTGSFSFPARPTGTPSTANSAKTANAPSVSLASPLPGQSRPSENGSGFSKALPEQAEQPRVAESMPAPATTSSLQRNHDSEVADTVEELDSDSDDSTGKNQDASVDGSGATIDAPASPVPVGPNSGTPKTTSPTMYPYSLESALDDQEYKSFIDDDGQALATCGALIPRGYKKSNVPGVPWICPIRSCRKLVASLFGLGRHSCNAHRAACLNDNLDGTLTFLGTYADPLPGNGKYSGGNAKRAIVVSKGPLSVIDAPAVEPSLIGSVQRAQSRRGGHLQDELSHESTARGPFMALADIQMPQKYQPDTSYGGRPWICPIRSCRLLYGKKASLAYHLNHSHQNDEVNDNGDGTYSVTGKHNQTGNPGGLKLKVVSRNPPDPNEHPMAEPRISDSSHRPELAKPAQDNRSTPKGTSKSGSDLAIQGLWAHICTRLGRKIPIPTDSHLRYLLSRPQVRDLELDPDKISAQLDLRQLTSLIIQVIGDVRERGCTTCRRGASPFLNCVRLSHMDAFKVADFLRGGKHSCANCLIKNTPHSCSIKSKPVAVLEGAIEDGDGEGGDVERRKSSRLSVMKLVGDDEGEDGDREEDEPPRQLRRRRRREEVDAENHEDGERVEPEHKRRLVAMRLSGGARGQFLNDADIRSASATRSASQPSGRSERVANFSRPERSARGLQIEQNSLETEEWEHGEGIINGNAADASSRSLAFSQSYLSANQSIQISDKIGFSTTIVTSGASHQFVADTAKTRLCTLGSGKLRVQVDGEPEFVIGFGGMFSISPGVACLVLNRGYADAVMQVTSLANH</sequence>
<feature type="region of interest" description="Disordered" evidence="1">
    <location>
        <begin position="722"/>
        <end position="757"/>
    </location>
</feature>
<feature type="compositionally biased region" description="Low complexity" evidence="1">
    <location>
        <begin position="15"/>
        <end position="35"/>
    </location>
</feature>
<evidence type="ECO:0000256" key="1">
    <source>
        <dbReference type="SAM" id="MobiDB-lite"/>
    </source>
</evidence>